<dbReference type="Pfam" id="PF06170">
    <property type="entry name" value="DUF983"/>
    <property type="match status" value="1"/>
</dbReference>
<keyword evidence="3" id="KW-1185">Reference proteome</keyword>
<comment type="caution">
    <text evidence="2">The sequence shown here is derived from an EMBL/GenBank/DDBJ whole genome shotgun (WGS) entry which is preliminary data.</text>
</comment>
<sequence length="132" mass="14791">MIGKGSKIYSVVQGVCPRCQEGKVFTYAPFKSIEFTQMNEQCARCGQAFEPEPDFYQGAMYVSYGLSSALFLSVGVLMLFFLNLGYVVTFSVMGVIAILSLPIIFRVSRLIWLNFFVSYRPSTIKQPQPGNN</sequence>
<feature type="transmembrane region" description="Helical" evidence="1">
    <location>
        <begin position="87"/>
        <end position="105"/>
    </location>
</feature>
<organism evidence="2 3">
    <name type="scientific">Rhodocytophaga aerolata</name>
    <dbReference type="NCBI Taxonomy" id="455078"/>
    <lineage>
        <taxon>Bacteria</taxon>
        <taxon>Pseudomonadati</taxon>
        <taxon>Bacteroidota</taxon>
        <taxon>Cytophagia</taxon>
        <taxon>Cytophagales</taxon>
        <taxon>Rhodocytophagaceae</taxon>
        <taxon>Rhodocytophaga</taxon>
    </lineage>
</organism>
<keyword evidence="1" id="KW-0472">Membrane</keyword>
<gene>
    <name evidence="2" type="ORF">Q0590_12910</name>
</gene>
<accession>A0ABT8R8T2</accession>
<dbReference type="EMBL" id="JAUKPO010000006">
    <property type="protein sequence ID" value="MDO1447162.1"/>
    <property type="molecule type" value="Genomic_DNA"/>
</dbReference>
<reference evidence="2" key="1">
    <citation type="submission" date="2023-07" db="EMBL/GenBank/DDBJ databases">
        <title>The genome sequence of Rhodocytophaga aerolata KACC 12507.</title>
        <authorList>
            <person name="Zhang X."/>
        </authorList>
    </citation>
    <scope>NUCLEOTIDE SEQUENCE</scope>
    <source>
        <strain evidence="2">KACC 12507</strain>
    </source>
</reference>
<evidence type="ECO:0000313" key="2">
    <source>
        <dbReference type="EMBL" id="MDO1447162.1"/>
    </source>
</evidence>
<feature type="transmembrane region" description="Helical" evidence="1">
    <location>
        <begin position="61"/>
        <end position="81"/>
    </location>
</feature>
<protein>
    <submittedName>
        <fullName evidence="2">DUF983 domain-containing protein</fullName>
    </submittedName>
</protein>
<dbReference type="RefSeq" id="WP_302037964.1">
    <property type="nucleotide sequence ID" value="NZ_JAUKPO010000006.1"/>
</dbReference>
<keyword evidence="1" id="KW-1133">Transmembrane helix</keyword>
<dbReference type="InterPro" id="IPR009325">
    <property type="entry name" value="DUF983"/>
</dbReference>
<name>A0ABT8R8T2_9BACT</name>
<evidence type="ECO:0000256" key="1">
    <source>
        <dbReference type="SAM" id="Phobius"/>
    </source>
</evidence>
<keyword evidence="1" id="KW-0812">Transmembrane</keyword>
<evidence type="ECO:0000313" key="3">
    <source>
        <dbReference type="Proteomes" id="UP001168528"/>
    </source>
</evidence>
<dbReference type="Proteomes" id="UP001168528">
    <property type="component" value="Unassembled WGS sequence"/>
</dbReference>
<proteinExistence type="predicted"/>